<feature type="region of interest" description="Disordered" evidence="3">
    <location>
        <begin position="333"/>
        <end position="353"/>
    </location>
</feature>
<feature type="coiled-coil region" evidence="2">
    <location>
        <begin position="30"/>
        <end position="57"/>
    </location>
</feature>
<proteinExistence type="predicted"/>
<gene>
    <name evidence="4" type="primary">Ccdc146</name>
    <name evidence="4" type="ORF">SCLMEX_R14106</name>
</gene>
<dbReference type="OrthoDB" id="10262929at2759"/>
<feature type="non-terminal residue" evidence="4">
    <location>
        <position position="805"/>
    </location>
</feature>
<evidence type="ECO:0000313" key="5">
    <source>
        <dbReference type="Proteomes" id="UP000588334"/>
    </source>
</evidence>
<feature type="non-terminal residue" evidence="4">
    <location>
        <position position="1"/>
    </location>
</feature>
<feature type="coiled-coil region" evidence="2">
    <location>
        <begin position="423"/>
        <end position="584"/>
    </location>
</feature>
<dbReference type="AlphaFoldDB" id="A0A7K8WDY7"/>
<dbReference type="EMBL" id="VWZF01003558">
    <property type="protein sequence ID" value="NXF76915.1"/>
    <property type="molecule type" value="Genomic_DNA"/>
</dbReference>
<keyword evidence="1 2" id="KW-0175">Coiled coil</keyword>
<name>A0A7K8WDY7_9FURN</name>
<organism evidence="4 5">
    <name type="scientific">Sclerurus mexicanus</name>
    <name type="common">tawny-throated leaftosser</name>
    <dbReference type="NCBI Taxonomy" id="265632"/>
    <lineage>
        <taxon>Eukaryota</taxon>
        <taxon>Metazoa</taxon>
        <taxon>Chordata</taxon>
        <taxon>Craniata</taxon>
        <taxon>Vertebrata</taxon>
        <taxon>Euteleostomi</taxon>
        <taxon>Archelosauria</taxon>
        <taxon>Archosauria</taxon>
        <taxon>Dinosauria</taxon>
        <taxon>Saurischia</taxon>
        <taxon>Theropoda</taxon>
        <taxon>Coelurosauria</taxon>
        <taxon>Aves</taxon>
        <taxon>Neognathae</taxon>
        <taxon>Neoaves</taxon>
        <taxon>Telluraves</taxon>
        <taxon>Australaves</taxon>
        <taxon>Passeriformes</taxon>
        <taxon>Furnariidae</taxon>
        <taxon>Sclerurus</taxon>
    </lineage>
</organism>
<dbReference type="PANTHER" id="PTHR32083">
    <property type="entry name" value="CILIA AND FLAGELLA-ASSOCIATED PROTEIN 58-RELATED"/>
    <property type="match status" value="1"/>
</dbReference>
<comment type="caution">
    <text evidence="4">The sequence shown here is derived from an EMBL/GenBank/DDBJ whole genome shotgun (WGS) entry which is preliminary data.</text>
</comment>
<reference evidence="4 5" key="1">
    <citation type="submission" date="2019-09" db="EMBL/GenBank/DDBJ databases">
        <title>Bird 10,000 Genomes (B10K) Project - Family phase.</title>
        <authorList>
            <person name="Zhang G."/>
        </authorList>
    </citation>
    <scope>NUCLEOTIDE SEQUENCE [LARGE SCALE GENOMIC DNA]</scope>
    <source>
        <strain evidence="4">B10K-DU-001-03</strain>
        <tissue evidence="4">Muscle</tissue>
    </source>
</reference>
<evidence type="ECO:0000256" key="1">
    <source>
        <dbReference type="ARBA" id="ARBA00023054"/>
    </source>
</evidence>
<feature type="coiled-coil region" evidence="2">
    <location>
        <begin position="95"/>
        <end position="149"/>
    </location>
</feature>
<dbReference type="GO" id="GO:0005856">
    <property type="term" value="C:cytoskeleton"/>
    <property type="evidence" value="ECO:0007669"/>
    <property type="project" value="TreeGrafter"/>
</dbReference>
<evidence type="ECO:0000256" key="2">
    <source>
        <dbReference type="SAM" id="Coils"/>
    </source>
</evidence>
<sequence>LFSAGKITDTRAAELKEQYTLLHKTVTSLQESETQLLQEAKRLSVELEQQCELEKAEQVPEESSSEASQIRQQLLSCQSEYNAIKGREYENQLKIECLQEEKRLLEEEYEKIPEDDKDDAKIEQLKENCDELCQEVLERKAEIDAMEEAVSSKQKLILLDEEEMEKLLEMQTNLKNELVKSLGVPKQLAKETEKMNRKKIDAEKKNEALNDEVEELTRTLQAIEKRNEEILQEREDLKKELEGKHVLIESKERECVSLTKLLEISKEKELEILSDREILENNLNKCISENKKQRDTLTRKQMQKERELKSLKVMEVQLDMIYESLERDKAQHKRLKTEAETNSRNNEALSERRREVQEDIEMIKRRLAEQEMISDMDARVLEECIAEERLLFKEQEKCRSELSRLTHLTYLRADEKQLKCRDVQRAKMRLQNLTKEIIRKDHEIKVCQKNKRDLQKQLQGLAEMCDLIQSEKNKCMQLVRAAQWKAREIENRVKLQTNRIENLRNTAVIQERKLQEKRAKIEKNKEIIEYLKKNYCKIAQVMQEMKEKQKHLNLERLTMTITHIKEETAQLRKKYERVVQQKNESGLLLKERDKEVGFLDEKINRQEMLCRNGDIEMQVMDEKITILKLKVAEKKREIALCFKELPVKNALHANLAGLHTQYSQCKEKLKQLEEIFGDATNESRRHEMGGKDPSPPELLKKMEQMEAELVQKEHRLLQMDFLCETVSELTDRIRAEAENGKQDTLLFARRINELQRKIKDRTQERRALVAELSMKQALVVKLQQEMRDKEQFVMITAWRISQGLP</sequence>
<accession>A0A7K8WDY7</accession>
<feature type="coiled-coil region" evidence="2">
    <location>
        <begin position="188"/>
        <end position="296"/>
    </location>
</feature>
<dbReference type="PANTHER" id="PTHR32083:SF34">
    <property type="entry name" value="COILED-COIL DOMAIN-CONTAINING PROTEIN 146"/>
    <property type="match status" value="1"/>
</dbReference>
<keyword evidence="5" id="KW-1185">Reference proteome</keyword>
<dbReference type="Proteomes" id="UP000588334">
    <property type="component" value="Unassembled WGS sequence"/>
</dbReference>
<feature type="coiled-coil region" evidence="2">
    <location>
        <begin position="655"/>
        <end position="682"/>
    </location>
</feature>
<evidence type="ECO:0000313" key="4">
    <source>
        <dbReference type="EMBL" id="NXF76915.1"/>
    </source>
</evidence>
<evidence type="ECO:0000256" key="3">
    <source>
        <dbReference type="SAM" id="MobiDB-lite"/>
    </source>
</evidence>
<protein>
    <submittedName>
        <fullName evidence="4">CC146 protein</fullName>
    </submittedName>
</protein>